<sequence>MSPEILTIGMFSMLIVSILLGVSLTFALGGTAVIFGLLTFGLNGMFTIVSTMFGSMWSILLSAIPLFVFIGVALARSKIADDLYQAFFLWSGRTPGGLLIGTSGFAATLSAMTGSCAASTVTTGLVGMPAMQKRGYDKRFMLGTIGASGTLGILIPPSITLILIGLQTGQSVGRLFLGGLIAGLLLLAMFMAYVFLKSRFSPHLAPGSDERASLSERIRSLRSVFLPLVVILSVLVSIFAGIATPTEAAAVGAAAVVLSVAIRRELNWTYIKAVSHDTASLTGMVIWIVFGASAFVAVYGGAGGTRFMQGYLLGLDIEPWMMILLLQAITLVLGMFLDPVGIILLVLPIFFPIAVQLEYDPIWFCILFQLNLCIGYISPPFGYNLFYLKTLSPDTPISEIYRAIMPFLLLMLATGALIFLFPELLTSFTALPDGR</sequence>
<feature type="transmembrane region" description="Helical" evidence="7">
    <location>
        <begin position="176"/>
        <end position="196"/>
    </location>
</feature>
<comment type="similarity">
    <text evidence="7">Belongs to the TRAP transporter large permease family.</text>
</comment>
<feature type="transmembrane region" description="Helical" evidence="7">
    <location>
        <begin position="362"/>
        <end position="383"/>
    </location>
</feature>
<protein>
    <recommendedName>
        <fullName evidence="7">TRAP transporter large permease protein</fullName>
    </recommendedName>
</protein>
<evidence type="ECO:0000256" key="6">
    <source>
        <dbReference type="ARBA" id="ARBA00023136"/>
    </source>
</evidence>
<reference evidence="10" key="1">
    <citation type="submission" date="2016-10" db="EMBL/GenBank/DDBJ databases">
        <authorList>
            <person name="Varghese N."/>
            <person name="Submissions S."/>
        </authorList>
    </citation>
    <scope>NUCLEOTIDE SEQUENCE [LARGE SCALE GENOMIC DNA]</scope>
    <source>
        <strain evidence="10">JCM 10271</strain>
    </source>
</reference>
<evidence type="ECO:0000256" key="4">
    <source>
        <dbReference type="ARBA" id="ARBA00022692"/>
    </source>
</evidence>
<dbReference type="EMBL" id="FOXV01000018">
    <property type="protein sequence ID" value="SFQ67063.1"/>
    <property type="molecule type" value="Genomic_DNA"/>
</dbReference>
<evidence type="ECO:0000256" key="5">
    <source>
        <dbReference type="ARBA" id="ARBA00022989"/>
    </source>
</evidence>
<evidence type="ECO:0000256" key="1">
    <source>
        <dbReference type="ARBA" id="ARBA00004429"/>
    </source>
</evidence>
<comment type="caution">
    <text evidence="7">Lacks conserved residue(s) required for the propagation of feature annotation.</text>
</comment>
<dbReference type="RefSeq" id="WP_093015476.1">
    <property type="nucleotide sequence ID" value="NZ_FOXV01000018.1"/>
</dbReference>
<name>A0A1I6AEM4_9RHOB</name>
<feature type="transmembrane region" description="Helical" evidence="7">
    <location>
        <begin position="12"/>
        <end position="40"/>
    </location>
</feature>
<comment type="subunit">
    <text evidence="7">The complex comprises the extracytoplasmic solute receptor protein and the two transmembrane proteins.</text>
</comment>
<feature type="transmembrane region" description="Helical" evidence="7">
    <location>
        <begin position="320"/>
        <end position="350"/>
    </location>
</feature>
<keyword evidence="7" id="KW-0813">Transport</keyword>
<keyword evidence="2" id="KW-1003">Cell membrane</keyword>
<comment type="subcellular location">
    <subcellularLocation>
        <location evidence="1 7">Cell inner membrane</location>
        <topology evidence="1 7">Multi-pass membrane protein</topology>
    </subcellularLocation>
</comment>
<keyword evidence="5 7" id="KW-1133">Transmembrane helix</keyword>
<dbReference type="NCBIfam" id="TIGR00786">
    <property type="entry name" value="dctM"/>
    <property type="match status" value="1"/>
</dbReference>
<feature type="transmembrane region" description="Helical" evidence="7">
    <location>
        <begin position="278"/>
        <end position="300"/>
    </location>
</feature>
<comment type="function">
    <text evidence="7">Part of the tripartite ATP-independent periplasmic (TRAP) transport system.</text>
</comment>
<dbReference type="Pfam" id="PF06808">
    <property type="entry name" value="DctM"/>
    <property type="match status" value="1"/>
</dbReference>
<dbReference type="InterPro" id="IPR010656">
    <property type="entry name" value="DctM"/>
</dbReference>
<evidence type="ECO:0000313" key="10">
    <source>
        <dbReference type="Proteomes" id="UP000243106"/>
    </source>
</evidence>
<evidence type="ECO:0000313" key="9">
    <source>
        <dbReference type="EMBL" id="SFQ67063.1"/>
    </source>
</evidence>
<keyword evidence="6 7" id="KW-0472">Membrane</keyword>
<feature type="domain" description="TRAP C4-dicarboxylate transport system permease DctM subunit" evidence="8">
    <location>
        <begin position="12"/>
        <end position="424"/>
    </location>
</feature>
<dbReference type="STRING" id="93684.SAMN05421853_11810"/>
<dbReference type="AlphaFoldDB" id="A0A1I6AEM4"/>
<evidence type="ECO:0000256" key="7">
    <source>
        <dbReference type="RuleBase" id="RU369079"/>
    </source>
</evidence>
<dbReference type="Proteomes" id="UP000243106">
    <property type="component" value="Unassembled WGS sequence"/>
</dbReference>
<gene>
    <name evidence="9" type="ORF">SAMN05421853_11810</name>
</gene>
<evidence type="ECO:0000259" key="8">
    <source>
        <dbReference type="Pfam" id="PF06808"/>
    </source>
</evidence>
<dbReference type="PANTHER" id="PTHR33362">
    <property type="entry name" value="SIALIC ACID TRAP TRANSPORTER PERMEASE PROTEIN SIAT-RELATED"/>
    <property type="match status" value="1"/>
</dbReference>
<dbReference type="GO" id="GO:0005886">
    <property type="term" value="C:plasma membrane"/>
    <property type="evidence" value="ECO:0007669"/>
    <property type="project" value="UniProtKB-SubCell"/>
</dbReference>
<accession>A0A1I6AEM4</accession>
<feature type="transmembrane region" description="Helical" evidence="7">
    <location>
        <begin position="140"/>
        <end position="164"/>
    </location>
</feature>
<dbReference type="PANTHER" id="PTHR33362:SF7">
    <property type="entry name" value="SLL1103 PROTEIN"/>
    <property type="match status" value="1"/>
</dbReference>
<dbReference type="GO" id="GO:0022857">
    <property type="term" value="F:transmembrane transporter activity"/>
    <property type="evidence" value="ECO:0007669"/>
    <property type="project" value="UniProtKB-UniRule"/>
</dbReference>
<dbReference type="InterPro" id="IPR004681">
    <property type="entry name" value="TRAP_DctM"/>
</dbReference>
<evidence type="ECO:0000256" key="3">
    <source>
        <dbReference type="ARBA" id="ARBA00022519"/>
    </source>
</evidence>
<feature type="transmembrane region" description="Helical" evidence="7">
    <location>
        <begin position="403"/>
        <end position="425"/>
    </location>
</feature>
<feature type="transmembrane region" description="Helical" evidence="7">
    <location>
        <begin position="224"/>
        <end position="242"/>
    </location>
</feature>
<organism evidence="9 10">
    <name type="scientific">Roseivivax halotolerans</name>
    <dbReference type="NCBI Taxonomy" id="93684"/>
    <lineage>
        <taxon>Bacteria</taxon>
        <taxon>Pseudomonadati</taxon>
        <taxon>Pseudomonadota</taxon>
        <taxon>Alphaproteobacteria</taxon>
        <taxon>Rhodobacterales</taxon>
        <taxon>Roseobacteraceae</taxon>
        <taxon>Roseivivax</taxon>
    </lineage>
</organism>
<dbReference type="PIRSF" id="PIRSF006066">
    <property type="entry name" value="HI0050"/>
    <property type="match status" value="1"/>
</dbReference>
<keyword evidence="10" id="KW-1185">Reference proteome</keyword>
<evidence type="ECO:0000256" key="2">
    <source>
        <dbReference type="ARBA" id="ARBA00022475"/>
    </source>
</evidence>
<feature type="transmembrane region" description="Helical" evidence="7">
    <location>
        <begin position="52"/>
        <end position="75"/>
    </location>
</feature>
<proteinExistence type="inferred from homology"/>
<keyword evidence="3 7" id="KW-0997">Cell inner membrane</keyword>
<keyword evidence="4 7" id="KW-0812">Transmembrane</keyword>